<comment type="caution">
    <text evidence="1">The sequence shown here is derived from an EMBL/GenBank/DDBJ whole genome shotgun (WGS) entry which is preliminary data.</text>
</comment>
<accession>A0ABV0WAG3</accession>
<evidence type="ECO:0000313" key="2">
    <source>
        <dbReference type="Proteomes" id="UP001444071"/>
    </source>
</evidence>
<gene>
    <name evidence="1" type="ORF">XENORESO_004201</name>
</gene>
<proteinExistence type="predicted"/>
<sequence length="107" mass="11808">MLSSVNVVWPQWREKRKVSVGYKTESNLLLIIKVLLSKSQAVTVDFNGLAEQRCLLSCAAGPTLGIVSCSRCMHVSLLPEDAIVEDFNESIMTNDGHFGIILSSLKR</sequence>
<dbReference type="Proteomes" id="UP001444071">
    <property type="component" value="Unassembled WGS sequence"/>
</dbReference>
<evidence type="ECO:0000313" key="1">
    <source>
        <dbReference type="EMBL" id="MEQ2266430.1"/>
    </source>
</evidence>
<dbReference type="EMBL" id="JAHRIM010040211">
    <property type="protein sequence ID" value="MEQ2266430.1"/>
    <property type="molecule type" value="Genomic_DNA"/>
</dbReference>
<keyword evidence="2" id="KW-1185">Reference proteome</keyword>
<protein>
    <submittedName>
        <fullName evidence="1">Uncharacterized protein</fullName>
    </submittedName>
</protein>
<name>A0ABV0WAG3_9TELE</name>
<organism evidence="1 2">
    <name type="scientific">Xenotaenia resolanae</name>
    <dbReference type="NCBI Taxonomy" id="208358"/>
    <lineage>
        <taxon>Eukaryota</taxon>
        <taxon>Metazoa</taxon>
        <taxon>Chordata</taxon>
        <taxon>Craniata</taxon>
        <taxon>Vertebrata</taxon>
        <taxon>Euteleostomi</taxon>
        <taxon>Actinopterygii</taxon>
        <taxon>Neopterygii</taxon>
        <taxon>Teleostei</taxon>
        <taxon>Neoteleostei</taxon>
        <taxon>Acanthomorphata</taxon>
        <taxon>Ovalentaria</taxon>
        <taxon>Atherinomorphae</taxon>
        <taxon>Cyprinodontiformes</taxon>
        <taxon>Goodeidae</taxon>
        <taxon>Xenotaenia</taxon>
    </lineage>
</organism>
<reference evidence="1 2" key="1">
    <citation type="submission" date="2021-06" db="EMBL/GenBank/DDBJ databases">
        <authorList>
            <person name="Palmer J.M."/>
        </authorList>
    </citation>
    <scope>NUCLEOTIDE SEQUENCE [LARGE SCALE GENOMIC DNA]</scope>
    <source>
        <strain evidence="1 2">XR_2019</strain>
        <tissue evidence="1">Muscle</tissue>
    </source>
</reference>